<evidence type="ECO:0000313" key="1">
    <source>
        <dbReference type="EMBL" id="KAK3381862.1"/>
    </source>
</evidence>
<dbReference type="EMBL" id="JAULSW010000005">
    <property type="protein sequence ID" value="KAK3381862.1"/>
    <property type="molecule type" value="Genomic_DNA"/>
</dbReference>
<reference evidence="1" key="1">
    <citation type="journal article" date="2023" name="Mol. Phylogenet. Evol.">
        <title>Genome-scale phylogeny and comparative genomics of the fungal order Sordariales.</title>
        <authorList>
            <person name="Hensen N."/>
            <person name="Bonometti L."/>
            <person name="Westerberg I."/>
            <person name="Brannstrom I.O."/>
            <person name="Guillou S."/>
            <person name="Cros-Aarteil S."/>
            <person name="Calhoun S."/>
            <person name="Haridas S."/>
            <person name="Kuo A."/>
            <person name="Mondo S."/>
            <person name="Pangilinan J."/>
            <person name="Riley R."/>
            <person name="LaButti K."/>
            <person name="Andreopoulos B."/>
            <person name="Lipzen A."/>
            <person name="Chen C."/>
            <person name="Yan M."/>
            <person name="Daum C."/>
            <person name="Ng V."/>
            <person name="Clum A."/>
            <person name="Steindorff A."/>
            <person name="Ohm R.A."/>
            <person name="Martin F."/>
            <person name="Silar P."/>
            <person name="Natvig D.O."/>
            <person name="Lalanne C."/>
            <person name="Gautier V."/>
            <person name="Ament-Velasquez S.L."/>
            <person name="Kruys A."/>
            <person name="Hutchinson M.I."/>
            <person name="Powell A.J."/>
            <person name="Barry K."/>
            <person name="Miller A.N."/>
            <person name="Grigoriev I.V."/>
            <person name="Debuchy R."/>
            <person name="Gladieux P."/>
            <person name="Hiltunen Thoren M."/>
            <person name="Johannesson H."/>
        </authorList>
    </citation>
    <scope>NUCLEOTIDE SEQUENCE</scope>
    <source>
        <strain evidence="1">CBS 232.78</strain>
    </source>
</reference>
<keyword evidence="2" id="KW-1185">Reference proteome</keyword>
<protein>
    <submittedName>
        <fullName evidence="1">Uncharacterized protein</fullName>
    </submittedName>
</protein>
<dbReference type="AlphaFoldDB" id="A0AAE0TW89"/>
<accession>A0AAE0TW89</accession>
<dbReference type="Proteomes" id="UP001285441">
    <property type="component" value="Unassembled WGS sequence"/>
</dbReference>
<comment type="caution">
    <text evidence="1">The sequence shown here is derived from an EMBL/GenBank/DDBJ whole genome shotgun (WGS) entry which is preliminary data.</text>
</comment>
<organism evidence="1 2">
    <name type="scientific">Podospora didyma</name>
    <dbReference type="NCBI Taxonomy" id="330526"/>
    <lineage>
        <taxon>Eukaryota</taxon>
        <taxon>Fungi</taxon>
        <taxon>Dikarya</taxon>
        <taxon>Ascomycota</taxon>
        <taxon>Pezizomycotina</taxon>
        <taxon>Sordariomycetes</taxon>
        <taxon>Sordariomycetidae</taxon>
        <taxon>Sordariales</taxon>
        <taxon>Podosporaceae</taxon>
        <taxon>Podospora</taxon>
    </lineage>
</organism>
<reference evidence="1" key="2">
    <citation type="submission" date="2023-06" db="EMBL/GenBank/DDBJ databases">
        <authorList>
            <consortium name="Lawrence Berkeley National Laboratory"/>
            <person name="Haridas S."/>
            <person name="Hensen N."/>
            <person name="Bonometti L."/>
            <person name="Westerberg I."/>
            <person name="Brannstrom I.O."/>
            <person name="Guillou S."/>
            <person name="Cros-Aarteil S."/>
            <person name="Calhoun S."/>
            <person name="Kuo A."/>
            <person name="Mondo S."/>
            <person name="Pangilinan J."/>
            <person name="Riley R."/>
            <person name="LaButti K."/>
            <person name="Andreopoulos B."/>
            <person name="Lipzen A."/>
            <person name="Chen C."/>
            <person name="Yanf M."/>
            <person name="Daum C."/>
            <person name="Ng V."/>
            <person name="Clum A."/>
            <person name="Steindorff A."/>
            <person name="Ohm R."/>
            <person name="Martin F."/>
            <person name="Silar P."/>
            <person name="Natvig D."/>
            <person name="Lalanne C."/>
            <person name="Gautier V."/>
            <person name="Ament-velasquez S.L."/>
            <person name="Kruys A."/>
            <person name="Hutchinson M.I."/>
            <person name="Powell A.J."/>
            <person name="Barry K."/>
            <person name="Miller A.N."/>
            <person name="Grigoriev I.V."/>
            <person name="Debuchy R."/>
            <person name="Gladieux P."/>
            <person name="Thoren M.H."/>
            <person name="Johannesson H."/>
        </authorList>
    </citation>
    <scope>NUCLEOTIDE SEQUENCE</scope>
    <source>
        <strain evidence="1">CBS 232.78</strain>
    </source>
</reference>
<evidence type="ECO:0000313" key="2">
    <source>
        <dbReference type="Proteomes" id="UP001285441"/>
    </source>
</evidence>
<proteinExistence type="predicted"/>
<gene>
    <name evidence="1" type="ORF">B0H63DRAFT_511581</name>
</gene>
<name>A0AAE0TW89_9PEZI</name>
<sequence>MPSTLGYERARFACPYHTLDPSQECIQPGWENCDGAAGSLSHLKGHFLFKHTETWCCGRCSQTFPTPTKRYEHGLMGCVEMPRPSIIQYMSKAREEQLKAVKNTKSGSAGGDEEMWWRWFRLLLPKIANIDGVLLMESYSPARLCCCCCGCSPAIHDQRCQTRIVRGLLNAVVTLRLKPLKRTG</sequence>